<feature type="compositionally biased region" description="Basic and acidic residues" evidence="1">
    <location>
        <begin position="163"/>
        <end position="204"/>
    </location>
</feature>
<organism evidence="2">
    <name type="scientific">Streptomyces avermitilis</name>
    <dbReference type="NCBI Taxonomy" id="33903"/>
    <lineage>
        <taxon>Bacteria</taxon>
        <taxon>Bacillati</taxon>
        <taxon>Actinomycetota</taxon>
        <taxon>Actinomycetes</taxon>
        <taxon>Kitasatosporales</taxon>
        <taxon>Streptomycetaceae</taxon>
        <taxon>Streptomyces</taxon>
    </lineage>
</organism>
<accession>A0A499V5P2</accession>
<feature type="compositionally biased region" description="Gly residues" evidence="1">
    <location>
        <begin position="104"/>
        <end position="122"/>
    </location>
</feature>
<feature type="compositionally biased region" description="Low complexity" evidence="1">
    <location>
        <begin position="141"/>
        <end position="150"/>
    </location>
</feature>
<feature type="compositionally biased region" description="Basic and acidic residues" evidence="1">
    <location>
        <begin position="28"/>
        <end position="56"/>
    </location>
</feature>
<dbReference type="AlphaFoldDB" id="A0A499V5P2"/>
<reference evidence="2" key="1">
    <citation type="submission" date="2019-04" db="EMBL/GenBank/DDBJ databases">
        <title>Draft genome sequences of Streptomyces avermitilis MC3.</title>
        <authorList>
            <person name="Komaki H."/>
            <person name="Tamura T."/>
            <person name="Hosoyama A."/>
        </authorList>
    </citation>
    <scope>NUCLEOTIDE SEQUENCE</scope>
    <source>
        <strain evidence="2">MC3</strain>
    </source>
</reference>
<feature type="compositionally biased region" description="Gly residues" evidence="1">
    <location>
        <begin position="15"/>
        <end position="24"/>
    </location>
</feature>
<sequence length="269" mass="28872">MGSRQPLRLARREGLPGGVRGGRGARQCVRDRVQEGPHQRFRLGKPERSRARERDGMALVRKGGGDGPEVGDVLGVQRSGTPCVEAVRRQARQQPAAGHEPQGVQGGGAPAGGGGVGGGVTAGAGEQRQGRVERQGHRGHGASAHAGSVRSYDRELLVGQRGAGERWQRSARRIPERDPPLSRQRRGQEDGGQPHRHGRVDDHSRPHRDRAGGACRTPRNHPVPHTPGHLPPLRRISCLRLYGRGLTIGPGAWSPVIGRTRQGTARDTT</sequence>
<evidence type="ECO:0000313" key="2">
    <source>
        <dbReference type="EMBL" id="BBJ49723.1"/>
    </source>
</evidence>
<feature type="region of interest" description="Disordered" evidence="1">
    <location>
        <begin position="249"/>
        <end position="269"/>
    </location>
</feature>
<evidence type="ECO:0000256" key="1">
    <source>
        <dbReference type="SAM" id="MobiDB-lite"/>
    </source>
</evidence>
<dbReference type="EMBL" id="AP019621">
    <property type="protein sequence ID" value="BBJ49723.1"/>
    <property type="molecule type" value="Genomic_DNA"/>
</dbReference>
<gene>
    <name evidence="2" type="ORF">SAVMC3_23520</name>
</gene>
<protein>
    <submittedName>
        <fullName evidence="2">Uncharacterized protein</fullName>
    </submittedName>
</protein>
<feature type="region of interest" description="Disordered" evidence="1">
    <location>
        <begin position="1"/>
        <end position="233"/>
    </location>
</feature>
<name>A0A499V5P2_STRAX</name>
<proteinExistence type="predicted"/>